<organism evidence="1 2">
    <name type="scientific">Fervidobacterium pennivorans</name>
    <dbReference type="NCBI Taxonomy" id="93466"/>
    <lineage>
        <taxon>Bacteria</taxon>
        <taxon>Thermotogati</taxon>
        <taxon>Thermotogota</taxon>
        <taxon>Thermotogae</taxon>
        <taxon>Thermotogales</taxon>
        <taxon>Fervidobacteriaceae</taxon>
        <taxon>Fervidobacterium</taxon>
    </lineage>
</organism>
<sequence length="531" mass="60843">MVKVLTFLGTSSYQKAIVKFDDFETSQELFPLALLEFLKMKEGKDISAAFFLTEEAMKTYDKYNVERFCSENGIKVQKIKISEDESVTDFVRKAAELIDDGDLVILDVTNSFRSITMTAVVIYMFLRELKNVEMKVLYGKYDRATNMTKCKDMTELIDLADWIYATRLFKEFGYASILANKIKSWNERYYKQGGSSHRKPRKLKSLADAITSVSEAIRLGSIRMIHKSLNKFLGLLKEEGSAVREDVREFIPQFDLLFDAIVDRYEKFFAPGDSAKNEPVLSENELNAERELLKFYYETNDLGMATRLAREYLKNVVLFKEGKFDKLFDVEEREAISVSNDTLAQARNHIAHFGFNKDSLPSPQNIQREIQNLIEKDFESIVSNYTPSKQLKAILSPLGTTPGALYTVLKSIPGDLLVIVTSEQGEKLVPEIIEKAEFKGEYHVILVNDPFKGLDETSKVVQQATERLKDATELVINLTGGTTLLNYMIERIRDNVRYGKKIKTVIAYDERPYDEQRKEPYIVGNILELPK</sequence>
<reference evidence="1 2" key="1">
    <citation type="submission" date="2014-08" db="EMBL/GenBank/DDBJ databases">
        <title>Fervidobacterium pennivorans DYC genome.</title>
        <authorList>
            <person name="Wushke S."/>
        </authorList>
    </citation>
    <scope>NUCLEOTIDE SEQUENCE [LARGE SCALE GENOMIC DNA]</scope>
    <source>
        <strain evidence="1 2">DYC</strain>
    </source>
</reference>
<dbReference type="PATRIC" id="fig|93466.3.peg.184"/>
<dbReference type="KEGG" id="fng:JM64_00790"/>
<evidence type="ECO:0000313" key="2">
    <source>
        <dbReference type="Proteomes" id="UP000077096"/>
    </source>
</evidence>
<dbReference type="AlphaFoldDB" id="A0A172T135"/>
<gene>
    <name evidence="1" type="ORF">JM64_00790</name>
</gene>
<dbReference type="OrthoDB" id="9777703at2"/>
<proteinExistence type="predicted"/>
<accession>A0A172T135</accession>
<dbReference type="OMA" id="IYAVRLF"/>
<dbReference type="Proteomes" id="UP000077096">
    <property type="component" value="Chromosome"/>
</dbReference>
<protein>
    <recommendedName>
        <fullName evidence="3">CRISPR-associated protein</fullName>
    </recommendedName>
</protein>
<evidence type="ECO:0008006" key="3">
    <source>
        <dbReference type="Google" id="ProtNLM"/>
    </source>
</evidence>
<name>A0A172T135_FERPE</name>
<evidence type="ECO:0000313" key="1">
    <source>
        <dbReference type="EMBL" id="ANE40721.1"/>
    </source>
</evidence>
<dbReference type="EMBL" id="CP011393">
    <property type="protein sequence ID" value="ANE40721.1"/>
    <property type="molecule type" value="Genomic_DNA"/>
</dbReference>